<dbReference type="EMBL" id="SMTF01000017">
    <property type="protein sequence ID" value="TDK21065.1"/>
    <property type="molecule type" value="Genomic_DNA"/>
</dbReference>
<dbReference type="AlphaFoldDB" id="A0A4V3AM33"/>
<dbReference type="Proteomes" id="UP000294796">
    <property type="component" value="Unassembled WGS sequence"/>
</dbReference>
<comment type="caution">
    <text evidence="1">The sequence shown here is derived from an EMBL/GenBank/DDBJ whole genome shotgun (WGS) entry which is preliminary data.</text>
</comment>
<organism evidence="1 2">
    <name type="scientific">Luteimonas aestuarii</name>
    <dbReference type="NCBI Taxonomy" id="453837"/>
    <lineage>
        <taxon>Bacteria</taxon>
        <taxon>Pseudomonadati</taxon>
        <taxon>Pseudomonadota</taxon>
        <taxon>Gammaproteobacteria</taxon>
        <taxon>Lysobacterales</taxon>
        <taxon>Lysobacteraceae</taxon>
        <taxon>Luteimonas</taxon>
    </lineage>
</organism>
<keyword evidence="2" id="KW-1185">Reference proteome</keyword>
<reference evidence="1 2" key="1">
    <citation type="submission" date="2019-03" db="EMBL/GenBank/DDBJ databases">
        <title>Luteimonas zhaokaii sp.nov., isolated from the rectal contents of Plateau pika in Yushu, Qinghai Province, China.</title>
        <authorList>
            <person name="Zhang G."/>
        </authorList>
    </citation>
    <scope>NUCLEOTIDE SEQUENCE [LARGE SCALE GENOMIC DNA]</scope>
    <source>
        <strain evidence="1 2">B9</strain>
    </source>
</reference>
<dbReference type="Gene3D" id="3.40.50.920">
    <property type="match status" value="1"/>
</dbReference>
<dbReference type="OrthoDB" id="9759664at2"/>
<evidence type="ECO:0000313" key="1">
    <source>
        <dbReference type="EMBL" id="TDK21065.1"/>
    </source>
</evidence>
<protein>
    <submittedName>
        <fullName evidence="1">Uncharacterized protein</fullName>
    </submittedName>
</protein>
<dbReference type="InterPro" id="IPR009014">
    <property type="entry name" value="Transketo_C/PFOR_II"/>
</dbReference>
<evidence type="ECO:0000313" key="2">
    <source>
        <dbReference type="Proteomes" id="UP000294796"/>
    </source>
</evidence>
<sequence>MPPETDVTQRIDFRPAGALIAATEQTRAFIRRTYTGLGTDGFDPSDTRASLHRHFEVDRYYIVHADIDAMAKDGKMTAKDTTRAIKLYKRDQDKPDLLGV</sequence>
<accession>A0A4V3AM33</accession>
<dbReference type="RefSeq" id="WP_133323457.1">
    <property type="nucleotide sequence ID" value="NZ_SMTF01000017.1"/>
</dbReference>
<gene>
    <name evidence="1" type="ORF">E2F46_15305</name>
</gene>
<proteinExistence type="predicted"/>
<dbReference type="SUPFAM" id="SSF52922">
    <property type="entry name" value="TK C-terminal domain-like"/>
    <property type="match status" value="1"/>
</dbReference>
<name>A0A4V3AM33_9GAMM</name>